<dbReference type="InterPro" id="IPR018639">
    <property type="entry name" value="DUF2062"/>
</dbReference>
<dbReference type="PANTHER" id="PTHR40547">
    <property type="entry name" value="SLL0298 PROTEIN"/>
    <property type="match status" value="1"/>
</dbReference>
<feature type="domain" description="DUF2062" evidence="2">
    <location>
        <begin position="22"/>
        <end position="161"/>
    </location>
</feature>
<comment type="caution">
    <text evidence="3">The sequence shown here is derived from an EMBL/GenBank/DDBJ whole genome shotgun (WGS) entry which is preliminary data.</text>
</comment>
<name>A0ABV5Z8I9_9GAMM</name>
<dbReference type="PANTHER" id="PTHR40547:SF1">
    <property type="entry name" value="SLL0298 PROTEIN"/>
    <property type="match status" value="1"/>
</dbReference>
<evidence type="ECO:0000313" key="4">
    <source>
        <dbReference type="Proteomes" id="UP001589628"/>
    </source>
</evidence>
<protein>
    <submittedName>
        <fullName evidence="3">DUF2062 domain-containing protein</fullName>
    </submittedName>
</protein>
<feature type="transmembrane region" description="Helical" evidence="1">
    <location>
        <begin position="130"/>
        <end position="149"/>
    </location>
</feature>
<dbReference type="Pfam" id="PF09835">
    <property type="entry name" value="DUF2062"/>
    <property type="match status" value="1"/>
</dbReference>
<gene>
    <name evidence="3" type="ORF">ACFFLH_04155</name>
</gene>
<evidence type="ECO:0000313" key="3">
    <source>
        <dbReference type="EMBL" id="MFB9885597.1"/>
    </source>
</evidence>
<dbReference type="RefSeq" id="WP_027313685.1">
    <property type="nucleotide sequence ID" value="NZ_JBHLZN010000001.1"/>
</dbReference>
<accession>A0ABV5Z8I9</accession>
<keyword evidence="1" id="KW-0472">Membrane</keyword>
<evidence type="ECO:0000259" key="2">
    <source>
        <dbReference type="Pfam" id="PF09835"/>
    </source>
</evidence>
<feature type="transmembrane region" description="Helical" evidence="1">
    <location>
        <begin position="45"/>
        <end position="71"/>
    </location>
</feature>
<dbReference type="Proteomes" id="UP001589628">
    <property type="component" value="Unassembled WGS sequence"/>
</dbReference>
<keyword evidence="1" id="KW-0812">Transmembrane</keyword>
<keyword evidence="4" id="KW-1185">Reference proteome</keyword>
<evidence type="ECO:0000256" key="1">
    <source>
        <dbReference type="SAM" id="Phobius"/>
    </source>
</evidence>
<dbReference type="EMBL" id="JBHLZN010000001">
    <property type="protein sequence ID" value="MFB9885597.1"/>
    <property type="molecule type" value="Genomic_DNA"/>
</dbReference>
<sequence>MPRKYLKRVIPHPTELKKHQSLRWLGELLDGPNIWHLTRGSVSRACFVGIFCAFLPLPMQMAIAAAMSILFHANLPLSVALVWLTNPITMPPVFYMCYQIGSWLLKRPPIEFHFSLESITSGLSQIWEPLLIGSLVCGVVFGILGYLLMQMFWMWSVRRNWATRLARRKSKPSTE</sequence>
<proteinExistence type="predicted"/>
<organism evidence="3 4">
    <name type="scientific">Balneatrix alpica</name>
    <dbReference type="NCBI Taxonomy" id="75684"/>
    <lineage>
        <taxon>Bacteria</taxon>
        <taxon>Pseudomonadati</taxon>
        <taxon>Pseudomonadota</taxon>
        <taxon>Gammaproteobacteria</taxon>
        <taxon>Oceanospirillales</taxon>
        <taxon>Balneatrichaceae</taxon>
        <taxon>Balneatrix</taxon>
    </lineage>
</organism>
<keyword evidence="1" id="KW-1133">Transmembrane helix</keyword>
<reference evidence="3 4" key="1">
    <citation type="submission" date="2024-09" db="EMBL/GenBank/DDBJ databases">
        <authorList>
            <person name="Sun Q."/>
            <person name="Mori K."/>
        </authorList>
    </citation>
    <scope>NUCLEOTIDE SEQUENCE [LARGE SCALE GENOMIC DNA]</scope>
    <source>
        <strain evidence="3 4">ATCC 51285</strain>
    </source>
</reference>